<feature type="region of interest" description="Disordered" evidence="2">
    <location>
        <begin position="48"/>
        <end position="69"/>
    </location>
</feature>
<dbReference type="OrthoDB" id="488160at2"/>
<dbReference type="EMBL" id="PTJD01000013">
    <property type="protein sequence ID" value="PPK92664.1"/>
    <property type="molecule type" value="Genomic_DNA"/>
</dbReference>
<organism evidence="3 4">
    <name type="scientific">Kineococcus xinjiangensis</name>
    <dbReference type="NCBI Taxonomy" id="512762"/>
    <lineage>
        <taxon>Bacteria</taxon>
        <taxon>Bacillati</taxon>
        <taxon>Actinomycetota</taxon>
        <taxon>Actinomycetes</taxon>
        <taxon>Kineosporiales</taxon>
        <taxon>Kineosporiaceae</taxon>
        <taxon>Kineococcus</taxon>
    </lineage>
</organism>
<dbReference type="InterPro" id="IPR036165">
    <property type="entry name" value="YefM-like_sf"/>
</dbReference>
<evidence type="ECO:0000313" key="3">
    <source>
        <dbReference type="EMBL" id="PPK92664.1"/>
    </source>
</evidence>
<sequence length="96" mass="9902">MPARIAELQVSLAREQLADLINRVAYAGETIYLTRRGRRMAALVPVPSMLPQPTASTSADATTPDGAALDGAQVAVSETIAVAEAPPAGATASERD</sequence>
<dbReference type="AlphaFoldDB" id="A0A2S6IEL6"/>
<dbReference type="RefSeq" id="WP_104434527.1">
    <property type="nucleotide sequence ID" value="NZ_PTJD01000013.1"/>
</dbReference>
<reference evidence="3 4" key="1">
    <citation type="submission" date="2018-02" db="EMBL/GenBank/DDBJ databases">
        <title>Genomic Encyclopedia of Archaeal and Bacterial Type Strains, Phase II (KMG-II): from individual species to whole genera.</title>
        <authorList>
            <person name="Goeker M."/>
        </authorList>
    </citation>
    <scope>NUCLEOTIDE SEQUENCE [LARGE SCALE GENOMIC DNA]</scope>
    <source>
        <strain evidence="3 4">DSM 22857</strain>
    </source>
</reference>
<proteinExistence type="inferred from homology"/>
<evidence type="ECO:0000256" key="1">
    <source>
        <dbReference type="ARBA" id="ARBA00009981"/>
    </source>
</evidence>
<dbReference type="Proteomes" id="UP000239485">
    <property type="component" value="Unassembled WGS sequence"/>
</dbReference>
<name>A0A2S6IEL6_9ACTN</name>
<gene>
    <name evidence="3" type="ORF">CLV92_11393</name>
</gene>
<evidence type="ECO:0000256" key="2">
    <source>
        <dbReference type="SAM" id="MobiDB-lite"/>
    </source>
</evidence>
<keyword evidence="4" id="KW-1185">Reference proteome</keyword>
<dbReference type="NCBIfam" id="TIGR01552">
    <property type="entry name" value="phd_fam"/>
    <property type="match status" value="1"/>
</dbReference>
<dbReference type="SUPFAM" id="SSF143120">
    <property type="entry name" value="YefM-like"/>
    <property type="match status" value="1"/>
</dbReference>
<comment type="similarity">
    <text evidence="1">Belongs to the phD/YefM antitoxin family.</text>
</comment>
<evidence type="ECO:0000313" key="4">
    <source>
        <dbReference type="Proteomes" id="UP000239485"/>
    </source>
</evidence>
<feature type="compositionally biased region" description="Low complexity" evidence="2">
    <location>
        <begin position="53"/>
        <end position="68"/>
    </location>
</feature>
<protein>
    <submittedName>
        <fullName evidence="3">Prevent-host-death family protein</fullName>
    </submittedName>
</protein>
<dbReference type="Gene3D" id="3.40.1620.10">
    <property type="entry name" value="YefM-like domain"/>
    <property type="match status" value="1"/>
</dbReference>
<comment type="caution">
    <text evidence="3">The sequence shown here is derived from an EMBL/GenBank/DDBJ whole genome shotgun (WGS) entry which is preliminary data.</text>
</comment>
<accession>A0A2S6IEL6</accession>